<protein>
    <recommendedName>
        <fullName evidence="3">diguanylate cyclase</fullName>
        <ecNumber evidence="3">2.7.7.65</ecNumber>
    </recommendedName>
</protein>
<reference evidence="8 10" key="3">
    <citation type="submission" date="2019-03" db="EMBL/GenBank/DDBJ databases">
        <authorList>
            <consortium name="Pathogen Informatics"/>
        </authorList>
    </citation>
    <scope>NUCLEOTIDE SEQUENCE [LARGE SCALE GENOMIC DNA]</scope>
    <source>
        <strain evidence="8 10">NCTC12282</strain>
    </source>
</reference>
<dbReference type="EC" id="2.7.7.65" evidence="3"/>
<keyword evidence="9" id="KW-1185">Reference proteome</keyword>
<keyword evidence="8" id="KW-0548">Nucleotidyltransferase</keyword>
<reference evidence="7" key="2">
    <citation type="submission" date="2017-09" db="EMBL/GenBank/DDBJ databases">
        <title>FDA dAtabase for Regulatory Grade micrObial Sequences (FDA-ARGOS): Supporting development and validation of Infectious Disease Dx tests.</title>
        <authorList>
            <person name="Minogue T."/>
            <person name="Wolcott M."/>
            <person name="Wasieloski L."/>
            <person name="Aguilar W."/>
            <person name="Moore D."/>
            <person name="Tallon L.J."/>
            <person name="Sadzewicz L."/>
            <person name="Ott S."/>
            <person name="Zhao X."/>
            <person name="Nagaraj S."/>
            <person name="Vavikolanu K."/>
            <person name="Aluvathingal J."/>
            <person name="Nadendla S."/>
            <person name="Sichtig H."/>
        </authorList>
    </citation>
    <scope>NUCLEOTIDE SEQUENCE</scope>
    <source>
        <strain evidence="7">FDAARGOS_387</strain>
    </source>
</reference>
<evidence type="ECO:0000256" key="1">
    <source>
        <dbReference type="ARBA" id="ARBA00001946"/>
    </source>
</evidence>
<dbReference type="OrthoDB" id="9812260at2"/>
<dbReference type="SUPFAM" id="SSF55073">
    <property type="entry name" value="Nucleotide cyclase"/>
    <property type="match status" value="1"/>
</dbReference>
<dbReference type="FunFam" id="3.30.70.270:FF:000001">
    <property type="entry name" value="Diguanylate cyclase domain protein"/>
    <property type="match status" value="1"/>
</dbReference>
<dbReference type="PROSITE" id="PS50887">
    <property type="entry name" value="GGDEF"/>
    <property type="match status" value="1"/>
</dbReference>
<proteinExistence type="predicted"/>
<dbReference type="EMBL" id="CAADJA010000002">
    <property type="protein sequence ID" value="VFS51954.1"/>
    <property type="molecule type" value="Genomic_DNA"/>
</dbReference>
<comment type="pathway">
    <text evidence="2">Purine metabolism; 3',5'-cyclic di-GMP biosynthesis.</text>
</comment>
<keyword evidence="5" id="KW-1133">Transmembrane helix</keyword>
<dbReference type="GO" id="GO:1902201">
    <property type="term" value="P:negative regulation of bacterial-type flagellum-dependent cell motility"/>
    <property type="evidence" value="ECO:0007669"/>
    <property type="project" value="TreeGrafter"/>
</dbReference>
<dbReference type="Proteomes" id="UP000224974">
    <property type="component" value="Unassembled WGS sequence"/>
</dbReference>
<evidence type="ECO:0000313" key="7">
    <source>
        <dbReference type="EMBL" id="PHI31521.1"/>
    </source>
</evidence>
<gene>
    <name evidence="8" type="primary">dosC_2</name>
    <name evidence="7" type="ORF">CRN84_20345</name>
    <name evidence="8" type="ORF">NCTC12282_05589</name>
</gene>
<dbReference type="Gene3D" id="3.30.70.270">
    <property type="match status" value="1"/>
</dbReference>
<evidence type="ECO:0000259" key="6">
    <source>
        <dbReference type="PROSITE" id="PS50887"/>
    </source>
</evidence>
<dbReference type="PANTHER" id="PTHR45138:SF9">
    <property type="entry name" value="DIGUANYLATE CYCLASE DGCM-RELATED"/>
    <property type="match status" value="1"/>
</dbReference>
<dbReference type="Proteomes" id="UP000373449">
    <property type="component" value="Unassembled WGS sequence"/>
</dbReference>
<evidence type="ECO:0000256" key="2">
    <source>
        <dbReference type="ARBA" id="ARBA00004665"/>
    </source>
</evidence>
<name>A0A2C6DRS8_9GAMM</name>
<dbReference type="PANTHER" id="PTHR45138">
    <property type="entry name" value="REGULATORY COMPONENTS OF SENSORY TRANSDUCTION SYSTEM"/>
    <property type="match status" value="1"/>
</dbReference>
<feature type="transmembrane region" description="Helical" evidence="5">
    <location>
        <begin position="156"/>
        <end position="177"/>
    </location>
</feature>
<keyword evidence="5" id="KW-0472">Membrane</keyword>
<evidence type="ECO:0000313" key="9">
    <source>
        <dbReference type="Proteomes" id="UP000224974"/>
    </source>
</evidence>
<dbReference type="InterPro" id="IPR029787">
    <property type="entry name" value="Nucleotide_cyclase"/>
</dbReference>
<dbReference type="EMBL" id="PDDX01000001">
    <property type="protein sequence ID" value="PHI31521.1"/>
    <property type="molecule type" value="Genomic_DNA"/>
</dbReference>
<dbReference type="CDD" id="cd01949">
    <property type="entry name" value="GGDEF"/>
    <property type="match status" value="1"/>
</dbReference>
<evidence type="ECO:0000256" key="5">
    <source>
        <dbReference type="SAM" id="Phobius"/>
    </source>
</evidence>
<dbReference type="InterPro" id="IPR043128">
    <property type="entry name" value="Rev_trsase/Diguanyl_cyclase"/>
</dbReference>
<keyword evidence="5" id="KW-0812">Transmembrane</keyword>
<feature type="transmembrane region" description="Helical" evidence="5">
    <location>
        <begin position="130"/>
        <end position="150"/>
    </location>
</feature>
<comment type="catalytic activity">
    <reaction evidence="4">
        <text>2 GTP = 3',3'-c-di-GMP + 2 diphosphate</text>
        <dbReference type="Rhea" id="RHEA:24898"/>
        <dbReference type="ChEBI" id="CHEBI:33019"/>
        <dbReference type="ChEBI" id="CHEBI:37565"/>
        <dbReference type="ChEBI" id="CHEBI:58805"/>
        <dbReference type="EC" id="2.7.7.65"/>
    </reaction>
</comment>
<comment type="cofactor">
    <cofactor evidence="1">
        <name>Mg(2+)</name>
        <dbReference type="ChEBI" id="CHEBI:18420"/>
    </cofactor>
</comment>
<feature type="domain" description="GGDEF" evidence="6">
    <location>
        <begin position="220"/>
        <end position="353"/>
    </location>
</feature>
<dbReference type="RefSeq" id="WP_029096917.1">
    <property type="nucleotide sequence ID" value="NZ_CAADJA010000002.1"/>
</dbReference>
<dbReference type="SMART" id="SM00267">
    <property type="entry name" value="GGDEF"/>
    <property type="match status" value="1"/>
</dbReference>
<dbReference type="NCBIfam" id="TIGR00254">
    <property type="entry name" value="GGDEF"/>
    <property type="match status" value="1"/>
</dbReference>
<dbReference type="GO" id="GO:0005886">
    <property type="term" value="C:plasma membrane"/>
    <property type="evidence" value="ECO:0007669"/>
    <property type="project" value="TreeGrafter"/>
</dbReference>
<organism evidence="7 9">
    <name type="scientific">Budvicia aquatica</name>
    <dbReference type="NCBI Taxonomy" id="82979"/>
    <lineage>
        <taxon>Bacteria</taxon>
        <taxon>Pseudomonadati</taxon>
        <taxon>Pseudomonadota</taxon>
        <taxon>Gammaproteobacteria</taxon>
        <taxon>Enterobacterales</taxon>
        <taxon>Budviciaceae</taxon>
        <taxon>Budvicia</taxon>
    </lineage>
</organism>
<dbReference type="AlphaFoldDB" id="A0A2C6DRS8"/>
<feature type="transmembrane region" description="Helical" evidence="5">
    <location>
        <begin position="102"/>
        <end position="123"/>
    </location>
</feature>
<dbReference type="InterPro" id="IPR000160">
    <property type="entry name" value="GGDEF_dom"/>
</dbReference>
<keyword evidence="8" id="KW-0808">Transferase</keyword>
<evidence type="ECO:0000256" key="3">
    <source>
        <dbReference type="ARBA" id="ARBA00012528"/>
    </source>
</evidence>
<evidence type="ECO:0000256" key="4">
    <source>
        <dbReference type="ARBA" id="ARBA00034247"/>
    </source>
</evidence>
<evidence type="ECO:0000313" key="10">
    <source>
        <dbReference type="Proteomes" id="UP000373449"/>
    </source>
</evidence>
<accession>A0A2C6DRS8</accession>
<dbReference type="Pfam" id="PF00990">
    <property type="entry name" value="GGDEF"/>
    <property type="match status" value="1"/>
</dbReference>
<dbReference type="GO" id="GO:0043709">
    <property type="term" value="P:cell adhesion involved in single-species biofilm formation"/>
    <property type="evidence" value="ECO:0007669"/>
    <property type="project" value="TreeGrafter"/>
</dbReference>
<evidence type="ECO:0000313" key="8">
    <source>
        <dbReference type="EMBL" id="VFS51954.1"/>
    </source>
</evidence>
<feature type="transmembrane region" description="Helical" evidence="5">
    <location>
        <begin position="7"/>
        <end position="28"/>
    </location>
</feature>
<reference evidence="9" key="1">
    <citation type="submission" date="2017-09" db="EMBL/GenBank/DDBJ databases">
        <title>FDA dAtabase for Regulatory Grade micrObial Sequences (FDA-ARGOS): Supporting development and validation of Infectious Disease Dx tests.</title>
        <authorList>
            <person name="Minogue T."/>
            <person name="Wolcott M."/>
            <person name="Wasieloski L."/>
            <person name="Aguilar W."/>
            <person name="Moore D."/>
            <person name="Tallon L."/>
            <person name="Sadzewicz L."/>
            <person name="Ott S."/>
            <person name="Zhao X."/>
            <person name="Nagaraj S."/>
            <person name="Vavikolanu K."/>
            <person name="Aluvathingal J."/>
            <person name="Nadendla S."/>
            <person name="Sichtig H."/>
        </authorList>
    </citation>
    <scope>NUCLEOTIDE SEQUENCE [LARGE SCALE GENOMIC DNA]</scope>
    <source>
        <strain evidence="9">FDAARGOS_387</strain>
    </source>
</reference>
<dbReference type="InterPro" id="IPR050469">
    <property type="entry name" value="Diguanylate_Cyclase"/>
</dbReference>
<dbReference type="GO" id="GO:0052621">
    <property type="term" value="F:diguanylate cyclase activity"/>
    <property type="evidence" value="ECO:0007669"/>
    <property type="project" value="UniProtKB-EC"/>
</dbReference>
<sequence>MTYIASFSSFYSDACITYATLSVAYFALSQNAPFSYQSAWWKRVLFGVLAGLAVLYLNQDRLLLAGNIYYSLAMIPMILVIFFGGAVSGVACYLVNFGFNGGFTLDNLFIGSIILPLLLSGVWRTKTNRVFYLTIGIIALYRIIVVGSFVNFRELWLDILLYQVASALCLAICYHALSFKQRHIHAFFSMRSKATTDSLTRINNRASVDYRMMLQHAERQSCGLMLLDLDNFKQVNDTYGHLAGDGVLVSVGAILQDCVRDEDFVGRYGGEEFIVITSSYEPQHIAAMAERIRTQVEEFDFITENGDVIRMTVSIGTSLYLAGMSVGKAIELVDQALYDAKLEGKNRVVSSRLMSLSQLAERVNRMVAKKPKRQ</sequence>
<feature type="transmembrane region" description="Helical" evidence="5">
    <location>
        <begin position="69"/>
        <end position="96"/>
    </location>
</feature>
<feature type="transmembrane region" description="Helical" evidence="5">
    <location>
        <begin position="40"/>
        <end position="57"/>
    </location>
</feature>
<dbReference type="STRING" id="1111728.GCA_000427805_03615"/>